<dbReference type="Gene3D" id="1.10.4080.10">
    <property type="entry name" value="ADP-ribosylation/Crystallin J1"/>
    <property type="match status" value="1"/>
</dbReference>
<evidence type="ECO:0000256" key="7">
    <source>
        <dbReference type="ARBA" id="ARBA00042722"/>
    </source>
</evidence>
<keyword evidence="12" id="KW-0479">Metal-binding</keyword>
<dbReference type="SUPFAM" id="SSF101478">
    <property type="entry name" value="ADP-ribosylglycohydrolase"/>
    <property type="match status" value="1"/>
</dbReference>
<evidence type="ECO:0000256" key="12">
    <source>
        <dbReference type="PIRSR" id="PIRSR605502-1"/>
    </source>
</evidence>
<proteinExistence type="inferred from homology"/>
<accession>A0A0K2UX82</accession>
<dbReference type="EMBL" id="HG994592">
    <property type="protein sequence ID" value="CAF2829909.1"/>
    <property type="molecule type" value="Genomic_DNA"/>
</dbReference>
<evidence type="ECO:0000256" key="4">
    <source>
        <dbReference type="ARBA" id="ARBA00041057"/>
    </source>
</evidence>
<reference evidence="14" key="1">
    <citation type="submission" date="2014-05" db="EMBL/GenBank/DDBJ databases">
        <authorList>
            <person name="Chronopoulou M."/>
        </authorList>
    </citation>
    <scope>NUCLEOTIDE SEQUENCE</scope>
    <source>
        <tissue evidence="14">Whole organism</tissue>
    </source>
</reference>
<evidence type="ECO:0000256" key="1">
    <source>
        <dbReference type="ARBA" id="ARBA00010702"/>
    </source>
</evidence>
<evidence type="ECO:0000313" key="14">
    <source>
        <dbReference type="EMBL" id="CDW42705.1"/>
    </source>
</evidence>
<dbReference type="InterPro" id="IPR050792">
    <property type="entry name" value="ADP-ribosylglycohydrolase"/>
</dbReference>
<dbReference type="GO" id="GO:0046872">
    <property type="term" value="F:metal ion binding"/>
    <property type="evidence" value="ECO:0007669"/>
    <property type="project" value="UniProtKB-KW"/>
</dbReference>
<keyword evidence="13" id="KW-0326">Glycosidase</keyword>
<feature type="binding site" evidence="12">
    <location>
        <position position="57"/>
    </location>
    <ligand>
        <name>Mg(2+)</name>
        <dbReference type="ChEBI" id="CHEBI:18420"/>
        <label>1</label>
    </ligand>
</feature>
<keyword evidence="3 14" id="KW-0378">Hydrolase</keyword>
<evidence type="ECO:0000256" key="2">
    <source>
        <dbReference type="ARBA" id="ARBA00012255"/>
    </source>
</evidence>
<evidence type="ECO:0000256" key="11">
    <source>
        <dbReference type="ARBA" id="ARBA00049015"/>
    </source>
</evidence>
<sequence>MRKSVRDGFRGCMIGAVIGDAMGSPVECKYWNGISEERVRKEFEYNEEGERLKRYTDDTAMARELAQALIESKDGSFPSARTIATRFYQSYFKEPLRGYGSGVVSVFKALKDSNAEIPFLPASKQFNGLGSYGNGASMRVHPIALYSYHLSDKKMLQYVETVSKLTHFHNEGVNGALIQCMAVRLALRHDLHFLNSLLELSKDMVDTDNSSGENDETFASQIKLIESKLKDSVEDIPIDLGNDISALKSVPTSIFSFLKTKDSTTPFDDIDSPFQRALMTAISFGGDTDTIASMTGAIAGAWYGESGIPSFLMDQCEWIEGARTTADALYELIEKH</sequence>
<evidence type="ECO:0000256" key="10">
    <source>
        <dbReference type="ARBA" id="ARBA00043193"/>
    </source>
</evidence>
<dbReference type="OMA" id="HMEHVEA"/>
<feature type="binding site" evidence="12">
    <location>
        <position position="56"/>
    </location>
    <ligand>
        <name>Mg(2+)</name>
        <dbReference type="ChEBI" id="CHEBI:18420"/>
        <label>1</label>
    </ligand>
</feature>
<organism evidence="14">
    <name type="scientific">Lepeophtheirus salmonis</name>
    <name type="common">Salmon louse</name>
    <name type="synonym">Caligus salmonis</name>
    <dbReference type="NCBI Taxonomy" id="72036"/>
    <lineage>
        <taxon>Eukaryota</taxon>
        <taxon>Metazoa</taxon>
        <taxon>Ecdysozoa</taxon>
        <taxon>Arthropoda</taxon>
        <taxon>Crustacea</taxon>
        <taxon>Multicrustacea</taxon>
        <taxon>Hexanauplia</taxon>
        <taxon>Copepoda</taxon>
        <taxon>Siphonostomatoida</taxon>
        <taxon>Caligidae</taxon>
        <taxon>Lepeophtheirus</taxon>
    </lineage>
</organism>
<evidence type="ECO:0000313" key="13">
    <source>
        <dbReference type="EMBL" id="CAF2829909.1"/>
    </source>
</evidence>
<keyword evidence="15" id="KW-1185">Reference proteome</keyword>
<comment type="similarity">
    <text evidence="1">Belongs to the ADP-ribosylglycohydrolase family.</text>
</comment>
<evidence type="ECO:0000256" key="5">
    <source>
        <dbReference type="ARBA" id="ARBA00042398"/>
    </source>
</evidence>
<feature type="binding site" evidence="12">
    <location>
        <position position="290"/>
    </location>
    <ligand>
        <name>Mg(2+)</name>
        <dbReference type="ChEBI" id="CHEBI:18420"/>
        <label>1</label>
    </ligand>
</feature>
<dbReference type="InterPro" id="IPR005502">
    <property type="entry name" value="Ribosyl_crysJ1"/>
</dbReference>
<evidence type="ECO:0000256" key="6">
    <source>
        <dbReference type="ARBA" id="ARBA00042471"/>
    </source>
</evidence>
<feature type="binding site" evidence="12">
    <location>
        <position position="58"/>
    </location>
    <ligand>
        <name>Mg(2+)</name>
        <dbReference type="ChEBI" id="CHEBI:18420"/>
        <label>1</label>
    </ligand>
</feature>
<dbReference type="PANTHER" id="PTHR16222">
    <property type="entry name" value="ADP-RIBOSYLGLYCOHYDROLASE"/>
    <property type="match status" value="1"/>
</dbReference>
<evidence type="ECO:0000256" key="8">
    <source>
        <dbReference type="ARBA" id="ARBA00042850"/>
    </source>
</evidence>
<dbReference type="EC" id="3.2.1.143" evidence="2"/>
<evidence type="ECO:0000313" key="15">
    <source>
        <dbReference type="Proteomes" id="UP000675881"/>
    </source>
</evidence>
<dbReference type="GO" id="GO:0005634">
    <property type="term" value="C:nucleus"/>
    <property type="evidence" value="ECO:0007669"/>
    <property type="project" value="TreeGrafter"/>
</dbReference>
<feature type="binding site" evidence="12">
    <location>
        <position position="287"/>
    </location>
    <ligand>
        <name>Mg(2+)</name>
        <dbReference type="ChEBI" id="CHEBI:18420"/>
        <label>1</label>
    </ligand>
</feature>
<dbReference type="Proteomes" id="UP000675881">
    <property type="component" value="Chromosome 13"/>
</dbReference>
<gene>
    <name evidence="13" type="ORF">LSAA_3900</name>
</gene>
<comment type="cofactor">
    <cofactor evidence="12">
        <name>Mg(2+)</name>
        <dbReference type="ChEBI" id="CHEBI:18420"/>
    </cofactor>
    <text evidence="12">Binds 2 magnesium ions per subunit.</text>
</comment>
<protein>
    <recommendedName>
        <fullName evidence="4">ADP-ribosylhydrolase ARH3</fullName>
        <ecNumber evidence="2">3.2.1.143</ecNumber>
    </recommendedName>
    <alternativeName>
        <fullName evidence="5">ADP-ribose glycohydrolase ARH3</fullName>
    </alternativeName>
    <alternativeName>
        <fullName evidence="6">ADP-ribosylhydrolase 3</fullName>
    </alternativeName>
    <alternativeName>
        <fullName evidence="9">O-acetyl-ADP-ribose deacetylase ARH3</fullName>
    </alternativeName>
    <alternativeName>
        <fullName evidence="10">Poly(ADP-ribose) glycohydrolase ARH3</fullName>
    </alternativeName>
    <alternativeName>
        <fullName evidence="8">[Protein ADP-ribosylarginine] hydrolase-like protein 2</fullName>
    </alternativeName>
    <alternativeName>
        <fullName evidence="7">[Protein ADP-ribosylserine] hydrolase</fullName>
    </alternativeName>
</protein>
<comment type="catalytic activity">
    <reaction evidence="11">
        <text>alpha-NAD(+) + H2O = ADP-D-ribose + nicotinamide + H(+)</text>
        <dbReference type="Rhea" id="RHEA:68792"/>
        <dbReference type="ChEBI" id="CHEBI:15377"/>
        <dbReference type="ChEBI" id="CHEBI:15378"/>
        <dbReference type="ChEBI" id="CHEBI:17154"/>
        <dbReference type="ChEBI" id="CHEBI:57967"/>
        <dbReference type="ChEBI" id="CHEBI:77017"/>
    </reaction>
</comment>
<dbReference type="InterPro" id="IPR036705">
    <property type="entry name" value="Ribosyl_crysJ1_sf"/>
</dbReference>
<dbReference type="GO" id="GO:0005739">
    <property type="term" value="C:mitochondrion"/>
    <property type="evidence" value="ECO:0007669"/>
    <property type="project" value="TreeGrafter"/>
</dbReference>
<dbReference type="OrthoDB" id="410104at2759"/>
<name>A0A0K2UX82_LEPSM</name>
<dbReference type="Pfam" id="PF03747">
    <property type="entry name" value="ADP_ribosyl_GH"/>
    <property type="match status" value="1"/>
</dbReference>
<feature type="binding site" evidence="12">
    <location>
        <position position="289"/>
    </location>
    <ligand>
        <name>Mg(2+)</name>
        <dbReference type="ChEBI" id="CHEBI:18420"/>
        <label>1</label>
    </ligand>
</feature>
<reference evidence="13" key="2">
    <citation type="submission" date="2021-02" db="EMBL/GenBank/DDBJ databases">
        <authorList>
            <person name="Bekaert M."/>
        </authorList>
    </citation>
    <scope>NUCLEOTIDE SEQUENCE</scope>
    <source>
        <strain evidence="13">IoA-00</strain>
    </source>
</reference>
<evidence type="ECO:0000256" key="3">
    <source>
        <dbReference type="ARBA" id="ARBA00022801"/>
    </source>
</evidence>
<keyword evidence="12" id="KW-0460">Magnesium</keyword>
<dbReference type="EMBL" id="HACA01025344">
    <property type="protein sequence ID" value="CDW42705.1"/>
    <property type="molecule type" value="Transcribed_RNA"/>
</dbReference>
<dbReference type="GO" id="GO:0004649">
    <property type="term" value="F:poly(ADP-ribose) glycohydrolase activity"/>
    <property type="evidence" value="ECO:0007669"/>
    <property type="project" value="UniProtKB-EC"/>
</dbReference>
<evidence type="ECO:0000256" key="9">
    <source>
        <dbReference type="ARBA" id="ARBA00043187"/>
    </source>
</evidence>
<dbReference type="AlphaFoldDB" id="A0A0K2UX82"/>
<dbReference type="PANTHER" id="PTHR16222:SF24">
    <property type="entry name" value="ADP-RIBOSYLHYDROLASE ARH3"/>
    <property type="match status" value="1"/>
</dbReference>